<feature type="domain" description="UspA" evidence="2">
    <location>
        <begin position="84"/>
        <end position="232"/>
    </location>
</feature>
<dbReference type="RefSeq" id="WP_175552605.1">
    <property type="nucleotide sequence ID" value="NZ_BBXL01000002.1"/>
</dbReference>
<evidence type="ECO:0000259" key="2">
    <source>
        <dbReference type="Pfam" id="PF00582"/>
    </source>
</evidence>
<dbReference type="STRING" id="1346286.SAMN05444362_102309"/>
<dbReference type="PANTHER" id="PTHR46268:SF6">
    <property type="entry name" value="UNIVERSAL STRESS PROTEIN UP12"/>
    <property type="match status" value="1"/>
</dbReference>
<reference evidence="4" key="1">
    <citation type="submission" date="2016-11" db="EMBL/GenBank/DDBJ databases">
        <authorList>
            <person name="Varghese N."/>
            <person name="Submissions S."/>
        </authorList>
    </citation>
    <scope>NUCLEOTIDE SEQUENCE [LARGE SCALE GENOMIC DNA]</scope>
    <source>
        <strain evidence="4">DSM 27370</strain>
    </source>
</reference>
<evidence type="ECO:0000313" key="4">
    <source>
        <dbReference type="Proteomes" id="UP000184480"/>
    </source>
</evidence>
<keyword evidence="4" id="KW-1185">Reference proteome</keyword>
<dbReference type="InterPro" id="IPR006015">
    <property type="entry name" value="Universal_stress_UspA"/>
</dbReference>
<evidence type="ECO:0000313" key="3">
    <source>
        <dbReference type="EMBL" id="SHE84411.1"/>
    </source>
</evidence>
<evidence type="ECO:0000256" key="1">
    <source>
        <dbReference type="ARBA" id="ARBA00008791"/>
    </source>
</evidence>
<dbReference type="InterPro" id="IPR014729">
    <property type="entry name" value="Rossmann-like_a/b/a_fold"/>
</dbReference>
<proteinExistence type="inferred from homology"/>
<dbReference type="CDD" id="cd00293">
    <property type="entry name" value="USP-like"/>
    <property type="match status" value="2"/>
</dbReference>
<dbReference type="SUPFAM" id="SSF52402">
    <property type="entry name" value="Adenine nucleotide alpha hydrolases-like"/>
    <property type="match status" value="2"/>
</dbReference>
<accession>A0A1M4WSY8</accession>
<comment type="similarity">
    <text evidence="1">Belongs to the universal stress protein A family.</text>
</comment>
<dbReference type="AlphaFoldDB" id="A0A1M4WSY8"/>
<gene>
    <name evidence="3" type="ORF">SAMN05444362_102309</name>
</gene>
<dbReference type="InterPro" id="IPR006016">
    <property type="entry name" value="UspA"/>
</dbReference>
<organism evidence="3 4">
    <name type="scientific">Dysgonomonas macrotermitis</name>
    <dbReference type="NCBI Taxonomy" id="1346286"/>
    <lineage>
        <taxon>Bacteria</taxon>
        <taxon>Pseudomonadati</taxon>
        <taxon>Bacteroidota</taxon>
        <taxon>Bacteroidia</taxon>
        <taxon>Bacteroidales</taxon>
        <taxon>Dysgonomonadaceae</taxon>
        <taxon>Dysgonomonas</taxon>
    </lineage>
</organism>
<feature type="domain" description="UspA" evidence="2">
    <location>
        <begin position="314"/>
        <end position="371"/>
    </location>
</feature>
<dbReference type="Proteomes" id="UP000184480">
    <property type="component" value="Unassembled WGS sequence"/>
</dbReference>
<dbReference type="EMBL" id="FQUC01000002">
    <property type="protein sequence ID" value="SHE84411.1"/>
    <property type="molecule type" value="Genomic_DNA"/>
</dbReference>
<dbReference type="PRINTS" id="PR01438">
    <property type="entry name" value="UNVRSLSTRESS"/>
</dbReference>
<sequence>MEAKLLTLAIHTYEKANILKNLLESNNIEVYMEKIDNDDPDTPALTGYAVKINDSDLSRALSIMHAEQLFNYNDKDILKIDDNRRRILVAVDFSSYSMKACQVAFNIAKQINAKVKILHVFHNIYFPSHIPFADNLKDSPDEGLLSKVRKQILELCCDIDDKIANKEWPSVNYSYSLREGVVEEEIENFVLEYKPSLLVLGTKGKDNNQTSVLGNVTADVIEMVDVPVLAVPESSSVKSISDMKRIAFLTNFQKRDLESFNTLVATSNHFQNVEITLMHINRINRQDDKWSEEQLGEMKKHFDRLYPQMNIKYKLIDSPDIPSAVSEYVEKENITVICLNTRRRNLLGRIFMPSISRKVLTNSEKAILVLRG</sequence>
<dbReference type="Gene3D" id="3.40.50.620">
    <property type="entry name" value="HUPs"/>
    <property type="match status" value="2"/>
</dbReference>
<dbReference type="PANTHER" id="PTHR46268">
    <property type="entry name" value="STRESS RESPONSE PROTEIN NHAX"/>
    <property type="match status" value="1"/>
</dbReference>
<protein>
    <submittedName>
        <fullName evidence="3">Nucleotide-binding universal stress protein, UspA family</fullName>
    </submittedName>
</protein>
<dbReference type="Pfam" id="PF00582">
    <property type="entry name" value="Usp"/>
    <property type="match status" value="2"/>
</dbReference>
<name>A0A1M4WSY8_9BACT</name>